<dbReference type="EMBL" id="WTYM01000030">
    <property type="protein sequence ID" value="MXO58764.1"/>
    <property type="molecule type" value="Genomic_DNA"/>
</dbReference>
<organism evidence="3 4">
    <name type="scientific">Croceibacterium salegens</name>
    <dbReference type="NCBI Taxonomy" id="1737568"/>
    <lineage>
        <taxon>Bacteria</taxon>
        <taxon>Pseudomonadati</taxon>
        <taxon>Pseudomonadota</taxon>
        <taxon>Alphaproteobacteria</taxon>
        <taxon>Sphingomonadales</taxon>
        <taxon>Erythrobacteraceae</taxon>
        <taxon>Croceibacterium</taxon>
    </lineage>
</organism>
<feature type="transmembrane region" description="Helical" evidence="1">
    <location>
        <begin position="257"/>
        <end position="277"/>
    </location>
</feature>
<feature type="transmembrane region" description="Helical" evidence="1">
    <location>
        <begin position="366"/>
        <end position="385"/>
    </location>
</feature>
<dbReference type="PANTHER" id="PTHR30590:SF2">
    <property type="entry name" value="INNER MEMBRANE PROTEIN"/>
    <property type="match status" value="1"/>
</dbReference>
<evidence type="ECO:0000256" key="1">
    <source>
        <dbReference type="SAM" id="Phobius"/>
    </source>
</evidence>
<dbReference type="PANTHER" id="PTHR30590">
    <property type="entry name" value="INNER MEMBRANE PROTEIN"/>
    <property type="match status" value="1"/>
</dbReference>
<feature type="transmembrane region" description="Helical" evidence="1">
    <location>
        <begin position="141"/>
        <end position="158"/>
    </location>
</feature>
<protein>
    <submittedName>
        <fullName evidence="3">DUF418 domain-containing protein</fullName>
    </submittedName>
</protein>
<dbReference type="Pfam" id="PF04235">
    <property type="entry name" value="DUF418"/>
    <property type="match status" value="1"/>
</dbReference>
<dbReference type="InterPro" id="IPR007349">
    <property type="entry name" value="DUF418"/>
</dbReference>
<feature type="transmembrane region" description="Helical" evidence="1">
    <location>
        <begin position="18"/>
        <end position="40"/>
    </location>
</feature>
<feature type="transmembrane region" description="Helical" evidence="1">
    <location>
        <begin position="64"/>
        <end position="83"/>
    </location>
</feature>
<dbReference type="AlphaFoldDB" id="A0A6I4SS63"/>
<feature type="transmembrane region" description="Helical" evidence="1">
    <location>
        <begin position="297"/>
        <end position="318"/>
    </location>
</feature>
<keyword evidence="1" id="KW-0472">Membrane</keyword>
<keyword evidence="1" id="KW-0812">Transmembrane</keyword>
<reference evidence="3 4" key="1">
    <citation type="submission" date="2019-12" db="EMBL/GenBank/DDBJ databases">
        <title>Genomic-based taxomic classification of the family Erythrobacteraceae.</title>
        <authorList>
            <person name="Xu L."/>
        </authorList>
    </citation>
    <scope>NUCLEOTIDE SEQUENCE [LARGE SCALE GENOMIC DNA]</scope>
    <source>
        <strain evidence="3 4">MCCC 1K01500</strain>
    </source>
</reference>
<name>A0A6I4SS63_9SPHN</name>
<keyword evidence="1" id="KW-1133">Transmembrane helix</keyword>
<feature type="transmembrane region" description="Helical" evidence="1">
    <location>
        <begin position="95"/>
        <end position="113"/>
    </location>
</feature>
<proteinExistence type="predicted"/>
<comment type="caution">
    <text evidence="3">The sequence shown here is derived from an EMBL/GenBank/DDBJ whole genome shotgun (WGS) entry which is preliminary data.</text>
</comment>
<dbReference type="OrthoDB" id="9807744at2"/>
<dbReference type="InterPro" id="IPR052529">
    <property type="entry name" value="Bact_Transport_Assoc"/>
</dbReference>
<feature type="domain" description="DUF418" evidence="2">
    <location>
        <begin position="244"/>
        <end position="403"/>
    </location>
</feature>
<gene>
    <name evidence="3" type="ORF">GRI89_04320</name>
</gene>
<feature type="transmembrane region" description="Helical" evidence="1">
    <location>
        <begin position="330"/>
        <end position="354"/>
    </location>
</feature>
<accession>A0A6I4SS63</accession>
<evidence type="ECO:0000313" key="4">
    <source>
        <dbReference type="Proteomes" id="UP000433652"/>
    </source>
</evidence>
<dbReference type="RefSeq" id="WP_159792549.1">
    <property type="nucleotide sequence ID" value="NZ_WTYM01000030.1"/>
</dbReference>
<keyword evidence="4" id="KW-1185">Reference proteome</keyword>
<evidence type="ECO:0000313" key="3">
    <source>
        <dbReference type="EMBL" id="MXO58764.1"/>
    </source>
</evidence>
<evidence type="ECO:0000259" key="2">
    <source>
        <dbReference type="Pfam" id="PF04235"/>
    </source>
</evidence>
<dbReference type="Proteomes" id="UP000433652">
    <property type="component" value="Unassembled WGS sequence"/>
</dbReference>
<sequence length="416" mass="46687">MATTSPDRILTLDVIRGIAVMGIFSVNVVGMAMIESAYFYPPDYGFDHGYDKLMWALNSVFVDGRWRSLFSILFGASTILVIERGVAAGKKGWQVHFPRMIVLLAFGLLHFYFLWWGDILANYAMVGMIAYVFWRLDKKWLLLASLAVLAFINVGQLVEAIPQLQMVERVQAGGGTQEEQEKVEKLLAPDPDLAKQIAQDKADHASIPARFEASTKEKSRLEPFEGVIGYGIETLGLMLLGMAAYKSGFLTGGWSRRSYWIVVAACLVPDLALHAYGAITSVNADFDPVTYFPWTRMYVNPLHPVGAMGYAALIILLLGHRSAISDRLAAVGRAAFTNYLSSTIIGTLVFYGTFGGLYGQLSRGQAWLLVPVVWTIMLLWSKWWLDRYRYGPFEWVWRSLSRWEVQPMRKRVPVAA</sequence>